<feature type="compositionally biased region" description="Polar residues" evidence="2">
    <location>
        <begin position="460"/>
        <end position="475"/>
    </location>
</feature>
<comment type="caution">
    <text evidence="3">The sequence shown here is derived from an EMBL/GenBank/DDBJ whole genome shotgun (WGS) entry which is preliminary data.</text>
</comment>
<feature type="compositionally biased region" description="Low complexity" evidence="2">
    <location>
        <begin position="478"/>
        <end position="516"/>
    </location>
</feature>
<sequence length="634" mass="68585">MSTSTLSQIRSSASYHLSLLQTLESLQYAPSALNQQSKYLRDLQAELASVQKEVKQLGEKTKKERKEHEELRDSTTRRLAARLKGKSGLEKFEAKKEKEEREYVVALENEMRERGKQTMLENMIEEARKVKSDLEEKSNRLELTKKELSNLYHQVFDGPTLEFPRDDVLERELASAQATYDRVQAVLNSHSQSVNLLGQADKMLGMSLKKMDEALGYSTWDIYGGGSISDMMERDALANSAVYAAKAEMLLNQARSTSGDVQTIGPLRVHDISLFGDVFFDNVFSDIRAHHKIQSNRDELAAAHKRLKGQLRAARQRAQLAGADVVEASEVLTECNKELERYRREVFLRSSGGESFDPAISTGLQHGQGSGDDVDRDLPAPPPSYGETSNTTHISSDTLVARSDNPQLFGPPNASSRNPVLASNVNLLPSDSPPGFTRYAPPPGPPPSGPPPQRPGRMLSSPSASTSPTGRTQSMRMPEPSFSSISPPISSSVSLSVASPNSPRSRSSVSAHSPTSGLNAGSSSTPSTPGLIDASVHRRSRSSVSTSRSTSNQHEGTLSSPKLESESRQGSPILSPPRGPPPPSSVSIDSSATVGQGVAGGGNSSNLSSRSVSPDTSIPAHWGNRNPFAAMMLE</sequence>
<feature type="compositionally biased region" description="Pro residues" evidence="2">
    <location>
        <begin position="574"/>
        <end position="584"/>
    </location>
</feature>
<dbReference type="Proteomes" id="UP000188533">
    <property type="component" value="Unassembled WGS sequence"/>
</dbReference>
<feature type="compositionally biased region" description="Polar residues" evidence="2">
    <location>
        <begin position="386"/>
        <end position="398"/>
    </location>
</feature>
<dbReference type="AlphaFoldDB" id="A0A1Q3E7B2"/>
<keyword evidence="4" id="KW-1185">Reference proteome</keyword>
<dbReference type="PANTHER" id="PTHR21974">
    <property type="entry name" value="RE15880P"/>
    <property type="match status" value="1"/>
</dbReference>
<gene>
    <name evidence="3" type="ORF">LENED_004757</name>
</gene>
<dbReference type="EMBL" id="BDGU01000127">
    <property type="protein sequence ID" value="GAW03066.1"/>
    <property type="molecule type" value="Genomic_DNA"/>
</dbReference>
<feature type="coiled-coil region" evidence="1">
    <location>
        <begin position="297"/>
        <end position="345"/>
    </location>
</feature>
<feature type="compositionally biased region" description="Low complexity" evidence="2">
    <location>
        <begin position="604"/>
        <end position="613"/>
    </location>
</feature>
<feature type="region of interest" description="Disordered" evidence="2">
    <location>
        <begin position="55"/>
        <end position="75"/>
    </location>
</feature>
<proteinExistence type="predicted"/>
<dbReference type="PANTHER" id="PTHR21974:SF2">
    <property type="entry name" value="RE15880P"/>
    <property type="match status" value="1"/>
</dbReference>
<feature type="compositionally biased region" description="Low complexity" evidence="2">
    <location>
        <begin position="542"/>
        <end position="551"/>
    </location>
</feature>
<reference evidence="3 4" key="1">
    <citation type="submission" date="2016-08" db="EMBL/GenBank/DDBJ databases">
        <authorList>
            <consortium name="Lentinula edodes genome sequencing consortium"/>
            <person name="Sakamoto Y."/>
            <person name="Nakade K."/>
            <person name="Sato S."/>
            <person name="Yoshida Y."/>
            <person name="Miyazaki K."/>
            <person name="Natsume S."/>
            <person name="Konno N."/>
        </authorList>
    </citation>
    <scope>NUCLEOTIDE SEQUENCE [LARGE SCALE GENOMIC DNA]</scope>
    <source>
        <strain evidence="3 4">NBRC 111202</strain>
    </source>
</reference>
<evidence type="ECO:0000256" key="2">
    <source>
        <dbReference type="SAM" id="MobiDB-lite"/>
    </source>
</evidence>
<evidence type="ECO:0000313" key="3">
    <source>
        <dbReference type="EMBL" id="GAW03066.1"/>
    </source>
</evidence>
<keyword evidence="1" id="KW-0175">Coiled coil</keyword>
<dbReference type="STRING" id="5353.A0A1Q3E7B2"/>
<feature type="compositionally biased region" description="Polar residues" evidence="2">
    <location>
        <begin position="517"/>
        <end position="528"/>
    </location>
</feature>
<organism evidence="3 4">
    <name type="scientific">Lentinula edodes</name>
    <name type="common">Shiitake mushroom</name>
    <name type="synonym">Lentinus edodes</name>
    <dbReference type="NCBI Taxonomy" id="5353"/>
    <lineage>
        <taxon>Eukaryota</taxon>
        <taxon>Fungi</taxon>
        <taxon>Dikarya</taxon>
        <taxon>Basidiomycota</taxon>
        <taxon>Agaricomycotina</taxon>
        <taxon>Agaricomycetes</taxon>
        <taxon>Agaricomycetidae</taxon>
        <taxon>Agaricales</taxon>
        <taxon>Marasmiineae</taxon>
        <taxon>Omphalotaceae</taxon>
        <taxon>Lentinula</taxon>
    </lineage>
</organism>
<feature type="compositionally biased region" description="Pro residues" evidence="2">
    <location>
        <begin position="440"/>
        <end position="454"/>
    </location>
</feature>
<feature type="compositionally biased region" description="Polar residues" evidence="2">
    <location>
        <begin position="413"/>
        <end position="429"/>
    </location>
</feature>
<evidence type="ECO:0000256" key="1">
    <source>
        <dbReference type="SAM" id="Coils"/>
    </source>
</evidence>
<evidence type="ECO:0000313" key="4">
    <source>
        <dbReference type="Proteomes" id="UP000188533"/>
    </source>
</evidence>
<reference evidence="3 4" key="2">
    <citation type="submission" date="2017-02" db="EMBL/GenBank/DDBJ databases">
        <title>A genome survey and senescence transcriptome analysis in Lentinula edodes.</title>
        <authorList>
            <person name="Sakamoto Y."/>
            <person name="Nakade K."/>
            <person name="Sato S."/>
            <person name="Yoshida Y."/>
            <person name="Miyazaki K."/>
            <person name="Natsume S."/>
            <person name="Konno N."/>
        </authorList>
    </citation>
    <scope>NUCLEOTIDE SEQUENCE [LARGE SCALE GENOMIC DNA]</scope>
    <source>
        <strain evidence="3 4">NBRC 111202</strain>
    </source>
</reference>
<accession>A0A1Q3E7B2</accession>
<protein>
    <submittedName>
        <fullName evidence="3">Uncharacterized protein</fullName>
    </submittedName>
</protein>
<name>A0A1Q3E7B2_LENED</name>
<feature type="compositionally biased region" description="Polar residues" evidence="2">
    <location>
        <begin position="552"/>
        <end position="562"/>
    </location>
</feature>
<feature type="region of interest" description="Disordered" evidence="2">
    <location>
        <begin position="354"/>
        <end position="634"/>
    </location>
</feature>